<feature type="domain" description="Citrate transporter-like" evidence="7">
    <location>
        <begin position="303"/>
        <end position="736"/>
    </location>
</feature>
<proteinExistence type="predicted"/>
<name>A0ABR3H211_LOXSC</name>
<evidence type="ECO:0000256" key="5">
    <source>
        <dbReference type="ARBA" id="ARBA00023136"/>
    </source>
</evidence>
<comment type="caution">
    <text evidence="8">The sequence shown here is derived from an EMBL/GenBank/DDBJ whole genome shotgun (WGS) entry which is preliminary data.</text>
</comment>
<feature type="transmembrane region" description="Helical" evidence="6">
    <location>
        <begin position="383"/>
        <end position="401"/>
    </location>
</feature>
<dbReference type="Pfam" id="PF03600">
    <property type="entry name" value="CitMHS"/>
    <property type="match status" value="1"/>
</dbReference>
<gene>
    <name evidence="8" type="ORF">ABMA27_011300</name>
</gene>
<evidence type="ECO:0000256" key="1">
    <source>
        <dbReference type="ARBA" id="ARBA00004141"/>
    </source>
</evidence>
<dbReference type="EMBL" id="JBEUOH010000029">
    <property type="protein sequence ID" value="KAL0858847.1"/>
    <property type="molecule type" value="Genomic_DNA"/>
</dbReference>
<keyword evidence="3 6" id="KW-0812">Transmembrane</keyword>
<keyword evidence="2" id="KW-0813">Transport</keyword>
<evidence type="ECO:0000313" key="8">
    <source>
        <dbReference type="EMBL" id="KAL0858848.1"/>
    </source>
</evidence>
<feature type="transmembrane region" description="Helical" evidence="6">
    <location>
        <begin position="352"/>
        <end position="376"/>
    </location>
</feature>
<evidence type="ECO:0000256" key="2">
    <source>
        <dbReference type="ARBA" id="ARBA00022448"/>
    </source>
</evidence>
<feature type="transmembrane region" description="Helical" evidence="6">
    <location>
        <begin position="583"/>
        <end position="603"/>
    </location>
</feature>
<organism evidence="8 9">
    <name type="scientific">Loxostege sticticalis</name>
    <name type="common">Beet webworm moth</name>
    <dbReference type="NCBI Taxonomy" id="481309"/>
    <lineage>
        <taxon>Eukaryota</taxon>
        <taxon>Metazoa</taxon>
        <taxon>Ecdysozoa</taxon>
        <taxon>Arthropoda</taxon>
        <taxon>Hexapoda</taxon>
        <taxon>Insecta</taxon>
        <taxon>Pterygota</taxon>
        <taxon>Neoptera</taxon>
        <taxon>Endopterygota</taxon>
        <taxon>Lepidoptera</taxon>
        <taxon>Glossata</taxon>
        <taxon>Ditrysia</taxon>
        <taxon>Pyraloidea</taxon>
        <taxon>Crambidae</taxon>
        <taxon>Pyraustinae</taxon>
        <taxon>Loxostege</taxon>
    </lineage>
</organism>
<feature type="transmembrane region" description="Helical" evidence="6">
    <location>
        <begin position="682"/>
        <end position="700"/>
    </location>
</feature>
<dbReference type="CDD" id="cd01116">
    <property type="entry name" value="P_permease"/>
    <property type="match status" value="1"/>
</dbReference>
<feature type="transmembrane region" description="Helical" evidence="6">
    <location>
        <begin position="315"/>
        <end position="332"/>
    </location>
</feature>
<feature type="transmembrane region" description="Helical" evidence="6">
    <location>
        <begin position="638"/>
        <end position="662"/>
    </location>
</feature>
<feature type="transmembrane region" description="Helical" evidence="6">
    <location>
        <begin position="135"/>
        <end position="156"/>
    </location>
</feature>
<dbReference type="InterPro" id="IPR051475">
    <property type="entry name" value="Diverse_Ion_Transporter"/>
</dbReference>
<evidence type="ECO:0000313" key="9">
    <source>
        <dbReference type="Proteomes" id="UP001549920"/>
    </source>
</evidence>
<feature type="transmembrane region" description="Helical" evidence="6">
    <location>
        <begin position="773"/>
        <end position="798"/>
    </location>
</feature>
<feature type="transmembrane region" description="Helical" evidence="6">
    <location>
        <begin position="609"/>
        <end position="626"/>
    </location>
</feature>
<dbReference type="Proteomes" id="UP001549920">
    <property type="component" value="Unassembled WGS sequence"/>
</dbReference>
<keyword evidence="5 6" id="KW-0472">Membrane</keyword>
<dbReference type="PANTHER" id="PTHR43568:SF1">
    <property type="entry name" value="P PROTEIN"/>
    <property type="match status" value="1"/>
</dbReference>
<evidence type="ECO:0000256" key="6">
    <source>
        <dbReference type="SAM" id="Phobius"/>
    </source>
</evidence>
<dbReference type="EMBL" id="JBEUOH010000029">
    <property type="protein sequence ID" value="KAL0858848.1"/>
    <property type="molecule type" value="Genomic_DNA"/>
</dbReference>
<dbReference type="PANTHER" id="PTHR43568">
    <property type="entry name" value="P PROTEIN"/>
    <property type="match status" value="1"/>
</dbReference>
<accession>A0ABR3H211</accession>
<evidence type="ECO:0000256" key="4">
    <source>
        <dbReference type="ARBA" id="ARBA00022989"/>
    </source>
</evidence>
<reference evidence="8 9" key="1">
    <citation type="submission" date="2024-06" db="EMBL/GenBank/DDBJ databases">
        <title>A chromosome-level genome assembly of beet webworm, Loxostege sticticalis.</title>
        <authorList>
            <person name="Zhang Y."/>
        </authorList>
    </citation>
    <scope>NUCLEOTIDE SEQUENCE [LARGE SCALE GENOMIC DNA]</scope>
    <source>
        <strain evidence="8">AQ026</strain>
        <tissue evidence="8">Whole body</tissue>
    </source>
</reference>
<evidence type="ECO:0000256" key="3">
    <source>
        <dbReference type="ARBA" id="ARBA00022692"/>
    </source>
</evidence>
<dbReference type="InterPro" id="IPR004680">
    <property type="entry name" value="Cit_transptr-like_dom"/>
</dbReference>
<keyword evidence="9" id="KW-1185">Reference proteome</keyword>
<feature type="transmembrane region" description="Helical" evidence="6">
    <location>
        <begin position="473"/>
        <end position="492"/>
    </location>
</feature>
<evidence type="ECO:0000259" key="7">
    <source>
        <dbReference type="Pfam" id="PF03600"/>
    </source>
</evidence>
<feature type="transmembrane region" description="Helical" evidence="6">
    <location>
        <begin position="288"/>
        <end position="308"/>
    </location>
</feature>
<keyword evidence="4 6" id="KW-1133">Transmembrane helix</keyword>
<comment type="subcellular location">
    <subcellularLocation>
        <location evidence="1">Membrane</location>
        <topology evidence="1">Multi-pass membrane protein</topology>
    </subcellularLocation>
</comment>
<sequence length="799" mass="89956">MSRLWKSFKNRKSTKELKQELSKSRYSLVSCSEVTADTLQLWQELPEEVKYDPALEQIRQIYEKEHGQGKILLSPSKESNPTRLDFVSSAPHDEIKNEQKHVFDIIEEAACDGEEKISDNVRIKRKKSKMGQAKYYTKMTILLACWMFFTAMFLTYNEKKDIVRSTFIAPGEEKNYTLQFDEKEPKVLVQLRGPFLSEHAEMKLNKSQRESSQKMMVWLERTFNGNLSSINEDYKEITEPWAIILQNEDSLDFNAGVPRSTMYSLKMNMTATRTMPFTLSYMLNPLDATTGVIYSCVLLCGLYILIIFEVVNRTMAAITVATTSIAVLALAGQRPTLPQVISWLDEETLVLLFSMMLLVAIMAETGIFDFLAVYAFEITKGKLWPLIYLLCIVTGVLSTFLDNVTTVLLMSPVTIRLCEVMDLDPVPILMFMAMYSNIGGTATPVGDPPNVIVASNKAVIEAGINFTNFTAHMALGIVFVTIQTSLQIRFMFRDTNKLRLAEPREIQELRHQISIWRRAVDSLPHLSNGVGVVRERLERKISKLNLQLRVLQRESSGRACPREAFQGALHELKEKYKIRDKVLLIKASVAITFVVIVFFLHSIPELNRVSLAWTALLGAILLLLLADRADLEPILHRVEWSTLLFFAALFVLMEALSKLGLILYIGGLMEQLIIRVDEESRLAVAILLIIWVSGVISACVDNIPLTTMMVRVVVSIGSNPALNLPMGPLIWSLLYGACLGGNGTLIGASANVVCAGVAEQHGYKFTFARWLKVGMPIMIGHLIVASAYLLVCHCVFTWH</sequence>
<protein>
    <recommendedName>
        <fullName evidence="7">Citrate transporter-like domain-containing protein</fullName>
    </recommendedName>
</protein>